<dbReference type="EMBL" id="KZ503237">
    <property type="protein sequence ID" value="PKU66882.1"/>
    <property type="molecule type" value="Genomic_DNA"/>
</dbReference>
<dbReference type="Gene3D" id="1.25.40.10">
    <property type="entry name" value="Tetratricopeptide repeat domain"/>
    <property type="match status" value="3"/>
</dbReference>
<name>A0A2I0VTY8_9ASPA</name>
<dbReference type="PANTHER" id="PTHR47939">
    <property type="entry name" value="MEMBRANE-ASSOCIATED SALT-INDUCIBLE PROTEIN-LIKE"/>
    <property type="match status" value="1"/>
</dbReference>
<organism evidence="4 5">
    <name type="scientific">Dendrobium catenatum</name>
    <dbReference type="NCBI Taxonomy" id="906689"/>
    <lineage>
        <taxon>Eukaryota</taxon>
        <taxon>Viridiplantae</taxon>
        <taxon>Streptophyta</taxon>
        <taxon>Embryophyta</taxon>
        <taxon>Tracheophyta</taxon>
        <taxon>Spermatophyta</taxon>
        <taxon>Magnoliopsida</taxon>
        <taxon>Liliopsida</taxon>
        <taxon>Asparagales</taxon>
        <taxon>Orchidaceae</taxon>
        <taxon>Epidendroideae</taxon>
        <taxon>Malaxideae</taxon>
        <taxon>Dendrobiinae</taxon>
        <taxon>Dendrobium</taxon>
    </lineage>
</organism>
<evidence type="ECO:0000256" key="2">
    <source>
        <dbReference type="ARBA" id="ARBA00022737"/>
    </source>
</evidence>
<dbReference type="STRING" id="906689.A0A2I0VTY8"/>
<dbReference type="PANTHER" id="PTHR47939:SF2">
    <property type="entry name" value="OS03G0782900 PROTEIN"/>
    <property type="match status" value="1"/>
</dbReference>
<dbReference type="InterPro" id="IPR011990">
    <property type="entry name" value="TPR-like_helical_dom_sf"/>
</dbReference>
<dbReference type="NCBIfam" id="TIGR00756">
    <property type="entry name" value="PPR"/>
    <property type="match status" value="4"/>
</dbReference>
<comment type="similarity">
    <text evidence="1">Belongs to the PPR family. P subfamily.</text>
</comment>
<feature type="repeat" description="PPR" evidence="3">
    <location>
        <begin position="440"/>
        <end position="474"/>
    </location>
</feature>
<dbReference type="PROSITE" id="PS51375">
    <property type="entry name" value="PPR"/>
    <property type="match status" value="4"/>
</dbReference>
<dbReference type="OrthoDB" id="185373at2759"/>
<feature type="repeat" description="PPR" evidence="3">
    <location>
        <begin position="405"/>
        <end position="439"/>
    </location>
</feature>
<dbReference type="InterPro" id="IPR002885">
    <property type="entry name" value="PPR_rpt"/>
</dbReference>
<keyword evidence="5" id="KW-1185">Reference proteome</keyword>
<keyword evidence="2" id="KW-0677">Repeat</keyword>
<accession>A0A2I0VTY8</accession>
<dbReference type="Pfam" id="PF01535">
    <property type="entry name" value="PPR"/>
    <property type="match status" value="1"/>
</dbReference>
<dbReference type="AlphaFoldDB" id="A0A2I0VTY8"/>
<sequence length="660" mass="73574">MQSCRSKMSPLAPISTVAHKLSRALISASKPSQRWSSAVEETLRSFLFSSSSSLTLTPTLVSSVIDPHLLHHHSLAAGLFHFASHQPSFSHSPLSFHSFLKSLSISRHPHSILSLLKLARTQQIPLLPSSITLAASSLLHTDKALDAAEILKNANNEFPPTICNSVLAAVSSGGFLVVATQLFDVMLLRGIQFSTVGFGCFIGKFSRVNDLQKTLDLVEKVKSGMNCRIDGSIIAVLTVDSLCRAGRIDDAWRALEELRRRDCKPDFIAYRIVSEGFKSVGRLDEMETILKQKRKLGVAPRANDYKDFIFSLISERRVLEAKDLGEGIVNGDFPIEDDVLNALIGSVSTLESDSAVMFCKYMIEKDRFPSLLALKNMSKNLCKDGKSDEMWNLFKVLIDKGYFKEVEQYNVIVSFLCKAGRVKEAYGVLNKMKKKGFKPDTSTYNFLLEALCREDLLRPAKKLWDEMFTNGCCANLRTYNILIKKFSLVGETNEALKLYDHMLRKGVVPNDVTYSSTMKLLCQDNKICEALDIFNHCLELDTALASSTLRTLVLSLCSEGNYVYASHVMHGVPDKIESCDSDIILLKSLADAGEMDMAAKHVEWVKNNSPFKLQEIVNQLHESLSTTPKLDSVLQLLRSVQSQGLISDVGNWTKFYEGFH</sequence>
<feature type="repeat" description="PPR" evidence="3">
    <location>
        <begin position="475"/>
        <end position="509"/>
    </location>
</feature>
<reference evidence="4 5" key="2">
    <citation type="journal article" date="2017" name="Nature">
        <title>The Apostasia genome and the evolution of orchids.</title>
        <authorList>
            <person name="Zhang G.Q."/>
            <person name="Liu K.W."/>
            <person name="Li Z."/>
            <person name="Lohaus R."/>
            <person name="Hsiao Y.Y."/>
            <person name="Niu S.C."/>
            <person name="Wang J.Y."/>
            <person name="Lin Y.C."/>
            <person name="Xu Q."/>
            <person name="Chen L.J."/>
            <person name="Yoshida K."/>
            <person name="Fujiwara S."/>
            <person name="Wang Z.W."/>
            <person name="Zhang Y.Q."/>
            <person name="Mitsuda N."/>
            <person name="Wang M."/>
            <person name="Liu G.H."/>
            <person name="Pecoraro L."/>
            <person name="Huang H.X."/>
            <person name="Xiao X.J."/>
            <person name="Lin M."/>
            <person name="Wu X.Y."/>
            <person name="Wu W.L."/>
            <person name="Chen Y.Y."/>
            <person name="Chang S.B."/>
            <person name="Sakamoto S."/>
            <person name="Ohme-Takagi M."/>
            <person name="Yagi M."/>
            <person name="Zeng S.J."/>
            <person name="Shen C.Y."/>
            <person name="Yeh C.M."/>
            <person name="Luo Y.B."/>
            <person name="Tsai W.C."/>
            <person name="Van de Peer Y."/>
            <person name="Liu Z.J."/>
        </authorList>
    </citation>
    <scope>NUCLEOTIDE SEQUENCE [LARGE SCALE GENOMIC DNA]</scope>
    <source>
        <tissue evidence="4">The whole plant</tissue>
    </source>
</reference>
<evidence type="ECO:0000313" key="4">
    <source>
        <dbReference type="EMBL" id="PKU66882.1"/>
    </source>
</evidence>
<evidence type="ECO:0000313" key="5">
    <source>
        <dbReference type="Proteomes" id="UP000233837"/>
    </source>
</evidence>
<protein>
    <submittedName>
        <fullName evidence="4">Pentatricopeptide repeat-containing protein</fullName>
    </submittedName>
</protein>
<proteinExistence type="inferred from homology"/>
<gene>
    <name evidence="4" type="ORF">MA16_Dca021564</name>
</gene>
<dbReference type="Pfam" id="PF13041">
    <property type="entry name" value="PPR_2"/>
    <property type="match status" value="2"/>
</dbReference>
<dbReference type="InterPro" id="IPR050667">
    <property type="entry name" value="PPR-containing_protein"/>
</dbReference>
<evidence type="ECO:0000256" key="1">
    <source>
        <dbReference type="ARBA" id="ARBA00007626"/>
    </source>
</evidence>
<feature type="repeat" description="PPR" evidence="3">
    <location>
        <begin position="231"/>
        <end position="265"/>
    </location>
</feature>
<dbReference type="Proteomes" id="UP000233837">
    <property type="component" value="Unassembled WGS sequence"/>
</dbReference>
<evidence type="ECO:0000256" key="3">
    <source>
        <dbReference type="PROSITE-ProRule" id="PRU00708"/>
    </source>
</evidence>
<reference evidence="4 5" key="1">
    <citation type="journal article" date="2016" name="Sci. Rep.">
        <title>The Dendrobium catenatum Lindl. genome sequence provides insights into polysaccharide synthase, floral development and adaptive evolution.</title>
        <authorList>
            <person name="Zhang G.Q."/>
            <person name="Xu Q."/>
            <person name="Bian C."/>
            <person name="Tsai W.C."/>
            <person name="Yeh C.M."/>
            <person name="Liu K.W."/>
            <person name="Yoshida K."/>
            <person name="Zhang L.S."/>
            <person name="Chang S.B."/>
            <person name="Chen F."/>
            <person name="Shi Y."/>
            <person name="Su Y.Y."/>
            <person name="Zhang Y.Q."/>
            <person name="Chen L.J."/>
            <person name="Yin Y."/>
            <person name="Lin M."/>
            <person name="Huang H."/>
            <person name="Deng H."/>
            <person name="Wang Z.W."/>
            <person name="Zhu S.L."/>
            <person name="Zhao X."/>
            <person name="Deng C."/>
            <person name="Niu S.C."/>
            <person name="Huang J."/>
            <person name="Wang M."/>
            <person name="Liu G.H."/>
            <person name="Yang H.J."/>
            <person name="Xiao X.J."/>
            <person name="Hsiao Y.Y."/>
            <person name="Wu W.L."/>
            <person name="Chen Y.Y."/>
            <person name="Mitsuda N."/>
            <person name="Ohme-Takagi M."/>
            <person name="Luo Y.B."/>
            <person name="Van de Peer Y."/>
            <person name="Liu Z.J."/>
        </authorList>
    </citation>
    <scope>NUCLEOTIDE SEQUENCE [LARGE SCALE GENOMIC DNA]</scope>
    <source>
        <tissue evidence="4">The whole plant</tissue>
    </source>
</reference>